<organism evidence="1 2">
    <name type="scientific">Papaver somniferum</name>
    <name type="common">Opium poppy</name>
    <dbReference type="NCBI Taxonomy" id="3469"/>
    <lineage>
        <taxon>Eukaryota</taxon>
        <taxon>Viridiplantae</taxon>
        <taxon>Streptophyta</taxon>
        <taxon>Embryophyta</taxon>
        <taxon>Tracheophyta</taxon>
        <taxon>Spermatophyta</taxon>
        <taxon>Magnoliopsida</taxon>
        <taxon>Ranunculales</taxon>
        <taxon>Papaveraceae</taxon>
        <taxon>Papaveroideae</taxon>
        <taxon>Papaver</taxon>
    </lineage>
</organism>
<evidence type="ECO:0000313" key="2">
    <source>
        <dbReference type="Proteomes" id="UP000316621"/>
    </source>
</evidence>
<sequence>MNDSSYWISQISVSLVDYGGGGGGGANGGAYVSLVVDSIKVTNWLEAIENSVDFPFYGSLVYLFLFSSVD</sequence>
<proteinExistence type="predicted"/>
<keyword evidence="2" id="KW-1185">Reference proteome</keyword>
<protein>
    <submittedName>
        <fullName evidence="1">Uncharacterized protein</fullName>
    </submittedName>
</protein>
<dbReference type="EMBL" id="CM010715">
    <property type="protein sequence ID" value="RZC45555.1"/>
    <property type="molecule type" value="Genomic_DNA"/>
</dbReference>
<dbReference type="Proteomes" id="UP000316621">
    <property type="component" value="Chromosome 1"/>
</dbReference>
<accession>A0A4Y7IDP2</accession>
<dbReference type="AlphaFoldDB" id="A0A4Y7IDP2"/>
<gene>
    <name evidence="1" type="ORF">C5167_038507</name>
</gene>
<dbReference type="Gramene" id="RZC45555">
    <property type="protein sequence ID" value="RZC45555"/>
    <property type="gene ID" value="C5167_038507"/>
</dbReference>
<reference evidence="1 2" key="1">
    <citation type="journal article" date="2018" name="Science">
        <title>The opium poppy genome and morphinan production.</title>
        <authorList>
            <person name="Guo L."/>
            <person name="Winzer T."/>
            <person name="Yang X."/>
            <person name="Li Y."/>
            <person name="Ning Z."/>
            <person name="He Z."/>
            <person name="Teodor R."/>
            <person name="Lu Y."/>
            <person name="Bowser T.A."/>
            <person name="Graham I.A."/>
            <person name="Ye K."/>
        </authorList>
    </citation>
    <scope>NUCLEOTIDE SEQUENCE [LARGE SCALE GENOMIC DNA]</scope>
    <source>
        <strain evidence="2">cv. HN1</strain>
        <tissue evidence="1">Leaves</tissue>
    </source>
</reference>
<name>A0A4Y7IDP2_PAPSO</name>
<evidence type="ECO:0000313" key="1">
    <source>
        <dbReference type="EMBL" id="RZC45555.1"/>
    </source>
</evidence>